<evidence type="ECO:0000256" key="1">
    <source>
        <dbReference type="SAM" id="SignalP"/>
    </source>
</evidence>
<keyword evidence="1" id="KW-0732">Signal</keyword>
<accession>A0AAE9JJ79</accession>
<keyword evidence="4" id="KW-1185">Reference proteome</keyword>
<feature type="signal peptide" evidence="1">
    <location>
        <begin position="1"/>
        <end position="19"/>
    </location>
</feature>
<feature type="domain" description="Receptor L-domain" evidence="2">
    <location>
        <begin position="56"/>
        <end position="164"/>
    </location>
</feature>
<dbReference type="InterPro" id="IPR036941">
    <property type="entry name" value="Rcpt_L-dom_sf"/>
</dbReference>
<dbReference type="AlphaFoldDB" id="A0AAE9JJ79"/>
<dbReference type="InterPro" id="IPR053079">
    <property type="entry name" value="SPS2_domain"/>
</dbReference>
<feature type="domain" description="Receptor L-domain" evidence="2">
    <location>
        <begin position="604"/>
        <end position="674"/>
    </location>
</feature>
<dbReference type="Gene3D" id="3.80.20.20">
    <property type="entry name" value="Receptor L-domain"/>
    <property type="match status" value="3"/>
</dbReference>
<reference evidence="3 4" key="1">
    <citation type="submission" date="2022-04" db="EMBL/GenBank/DDBJ databases">
        <title>Chromosome-level reference genomes for two strains of Caenorhabditis briggsae: an improved platform for comparative genomics.</title>
        <authorList>
            <person name="Stevens L."/>
            <person name="Andersen E."/>
        </authorList>
    </citation>
    <scope>NUCLEOTIDE SEQUENCE [LARGE SCALE GENOMIC DNA]</scope>
    <source>
        <strain evidence="3">VX34</strain>
        <tissue evidence="3">Whole-organism</tissue>
    </source>
</reference>
<name>A0AAE9JJ79_CAEBR</name>
<evidence type="ECO:0000259" key="2">
    <source>
        <dbReference type="Pfam" id="PF01030"/>
    </source>
</evidence>
<dbReference type="EMBL" id="CP092624">
    <property type="protein sequence ID" value="UMM33235.1"/>
    <property type="molecule type" value="Genomic_DNA"/>
</dbReference>
<feature type="chain" id="PRO_5042113521" description="Receptor L-domain domain-containing protein" evidence="1">
    <location>
        <begin position="20"/>
        <end position="767"/>
    </location>
</feature>
<evidence type="ECO:0000313" key="3">
    <source>
        <dbReference type="EMBL" id="UMM33235.1"/>
    </source>
</evidence>
<dbReference type="PANTHER" id="PTHR21662:SF14">
    <property type="entry name" value="INSULIN_EGF-RECEPTOR L DOMAIN PROTEIN-RELATED"/>
    <property type="match status" value="1"/>
</dbReference>
<proteinExistence type="predicted"/>
<feature type="domain" description="Receptor L-domain" evidence="2">
    <location>
        <begin position="462"/>
        <end position="566"/>
    </location>
</feature>
<dbReference type="SUPFAM" id="SSF52058">
    <property type="entry name" value="L domain-like"/>
    <property type="match status" value="5"/>
</dbReference>
<protein>
    <recommendedName>
        <fullName evidence="2">Receptor L-domain domain-containing protein</fullName>
    </recommendedName>
</protein>
<dbReference type="InterPro" id="IPR000494">
    <property type="entry name" value="Rcpt_L-dom"/>
</dbReference>
<sequence>MNSLVFPIACILLFRNSLATFDDDLQTLLDFYDPKGTKCVFNQSEITSKTIDFFPKCQKVYGLIIINSNTDFSLAQLTKVFENMTALYGGIKVENSNLTSLSFLTVFMFTKFDLYCETYGVFIENNRYLNDAQQLKSINQIAGEATKECKFRVENNPKLNMEDNSDIQNLSFLKYWRDWRPRSSKTLAFNLQNNPNMTRLGMSLKVQLQNLLYGGFIVANFENLHPDFCLTLEELIFLMANFTLSFRNLHAKICEEYDIKDAVVCRLESLKGLPNNCEMLVGNLNVGSGDEEHVSKLQESPVIKFVSNPRLRLIRLLSIKNIITRGSRDVILQDNHPDIFKTKSGKQVKCAVTEWIGMSDDTYPVDLNFIGGDCDGFFLENNKYLNDTSIINNLSTTNYEDFNDCDFEIINNPPLDFWDACNYNSLQNLINLTTYGNLYDCGCQGDQIANFSFEKLQSCQTYYKGVRLHNFTESTNLTYFNKIWKIRGFLDIQNTNLQNLSFLENFKYLRVYADGEVVFNLQNNPNMTRLALPVFEDLENFNLYGSVTFNFENLHPEFCITANELETFHDFDVRFINLQAKLCDIFDEGDVICHFESMSKLPNNCRYIIGNVVIDSGDENDVTKLAALRFLYGTLIIRNTQLVDLSFFKRLYFIAVLDESQPIVQILFNKNLTNPKIGDGFFHNIFTRSFDQRDAIIQDNHPNIFSNNNGTCNLFGIIPNERIMYRRSLNYTGGDCGQRVEIKFCTANLEFFAILVWFCGLGFIQDI</sequence>
<dbReference type="Pfam" id="PF01030">
    <property type="entry name" value="Recep_L_domain"/>
    <property type="match status" value="3"/>
</dbReference>
<evidence type="ECO:0000313" key="4">
    <source>
        <dbReference type="Proteomes" id="UP000829354"/>
    </source>
</evidence>
<organism evidence="3 4">
    <name type="scientific">Caenorhabditis briggsae</name>
    <dbReference type="NCBI Taxonomy" id="6238"/>
    <lineage>
        <taxon>Eukaryota</taxon>
        <taxon>Metazoa</taxon>
        <taxon>Ecdysozoa</taxon>
        <taxon>Nematoda</taxon>
        <taxon>Chromadorea</taxon>
        <taxon>Rhabditida</taxon>
        <taxon>Rhabditina</taxon>
        <taxon>Rhabditomorpha</taxon>
        <taxon>Rhabditoidea</taxon>
        <taxon>Rhabditidae</taxon>
        <taxon>Peloderinae</taxon>
        <taxon>Caenorhabditis</taxon>
    </lineage>
</organism>
<gene>
    <name evidence="3" type="ORF">L5515_006785</name>
</gene>
<dbReference type="Proteomes" id="UP000829354">
    <property type="component" value="Chromosome V"/>
</dbReference>
<dbReference type="PANTHER" id="PTHR21662">
    <property type="entry name" value="RECEPTOR PROTEIN-TYROSINE KINASE"/>
    <property type="match status" value="1"/>
</dbReference>